<feature type="domain" description="tRNA(Ile)-lysidine/2-thiocytidine synthase N-terminal" evidence="7">
    <location>
        <begin position="234"/>
        <end position="288"/>
    </location>
</feature>
<feature type="domain" description="tRNA(Ile)-lysidine/2-thiocytidine synthase N-terminal" evidence="7">
    <location>
        <begin position="42"/>
        <end position="182"/>
    </location>
</feature>
<evidence type="ECO:0000256" key="4">
    <source>
        <dbReference type="ARBA" id="ARBA00022741"/>
    </source>
</evidence>
<dbReference type="GO" id="GO:0032267">
    <property type="term" value="F:tRNA(Ile)-lysidine synthase activity"/>
    <property type="evidence" value="ECO:0007669"/>
    <property type="project" value="UniProtKB-EC"/>
</dbReference>
<dbReference type="EMBL" id="JAJTJA010000001">
    <property type="protein sequence ID" value="KAH8705107.1"/>
    <property type="molecule type" value="Genomic_DNA"/>
</dbReference>
<dbReference type="Pfam" id="PF01171">
    <property type="entry name" value="ATP_bind_3"/>
    <property type="match status" value="2"/>
</dbReference>
<dbReference type="EC" id="6.3.4.19" evidence="1"/>
<dbReference type="InterPro" id="IPR012094">
    <property type="entry name" value="tRNA_Ile_lys_synt"/>
</dbReference>
<reference evidence="8" key="1">
    <citation type="submission" date="2021-12" db="EMBL/GenBank/DDBJ databases">
        <title>Convergent genome expansion in fungi linked to evolution of root-endophyte symbiosis.</title>
        <authorList>
            <consortium name="DOE Joint Genome Institute"/>
            <person name="Ke Y.-H."/>
            <person name="Bonito G."/>
            <person name="Liao H.-L."/>
            <person name="Looney B."/>
            <person name="Rojas-Flechas A."/>
            <person name="Nash J."/>
            <person name="Hameed K."/>
            <person name="Schadt C."/>
            <person name="Martin F."/>
            <person name="Crous P.W."/>
            <person name="Miettinen O."/>
            <person name="Magnuson J.K."/>
            <person name="Labbe J."/>
            <person name="Jacobson D."/>
            <person name="Doktycz M.J."/>
            <person name="Veneault-Fourrey C."/>
            <person name="Kuo A."/>
            <person name="Mondo S."/>
            <person name="Calhoun S."/>
            <person name="Riley R."/>
            <person name="Ohm R."/>
            <person name="LaButti K."/>
            <person name="Andreopoulos B."/>
            <person name="Pangilinan J."/>
            <person name="Nolan M."/>
            <person name="Tritt A."/>
            <person name="Clum A."/>
            <person name="Lipzen A."/>
            <person name="Daum C."/>
            <person name="Barry K."/>
            <person name="Grigoriev I.V."/>
            <person name="Vilgalys R."/>
        </authorList>
    </citation>
    <scope>NUCLEOTIDE SEQUENCE</scope>
    <source>
        <strain evidence="8">PMI_201</strain>
    </source>
</reference>
<keyword evidence="5" id="KW-0067">ATP-binding</keyword>
<evidence type="ECO:0000256" key="3">
    <source>
        <dbReference type="ARBA" id="ARBA00022694"/>
    </source>
</evidence>
<evidence type="ECO:0000313" key="9">
    <source>
        <dbReference type="Proteomes" id="UP001201262"/>
    </source>
</evidence>
<dbReference type="GeneID" id="70252221"/>
<sequence length="584" mass="65758">MASLLKQKQFRPIAIQQFFQSLDHAWRSSPQYIRPRHLPRRIGIAVSGGADSMALAGLCRQLQLDQPELFLYLKAFIIDHKARKESSEEAQTVAEWLSKLGIETEILPLVWPSGKDVTEVTAFETSARQKRYLALGEACRTNNLTALLTGHHLNDNVETAILRLCQRSGREGLTGIAPLSRIPEGYGVWGISDSGSFQKIEGDQQRFLHACDARSRQPTCDGQVNQKEKSPRKSVTFNMATGGILLCRPLLPFTKSSILDTCSELGIPFVTDPTNFDTALTVRNTIRSLLSNNKLPRALQSSSMSAFLSRNRNSSQNLMLQTDSLLRECRLFEFIAGSSTMNIQLPLLDNSHPLMSYGNNPRLLAASLRRITELVSPLDDKSHALHTYAGFASRIFTGQQIEDFTVGGAQYRLSIKDGAECSVWHVSRAPFRAHFSPELNITDLTEQFSSPVLWDSRYWLQFRLTPETKRTGFSGVVVRSLGAEDIKQVFDIRRRKNGISKDILKTMAPFKSRFTLPIVLIRYTMLGGSIKEKYVALPTLGIDLSSEPEFRIEWKWGYRMVDTEVLKLMGWLKPHGDEMTQRCA</sequence>
<dbReference type="InterPro" id="IPR011063">
    <property type="entry name" value="TilS/TtcA_N"/>
</dbReference>
<organism evidence="8 9">
    <name type="scientific">Talaromyces proteolyticus</name>
    <dbReference type="NCBI Taxonomy" id="1131652"/>
    <lineage>
        <taxon>Eukaryota</taxon>
        <taxon>Fungi</taxon>
        <taxon>Dikarya</taxon>
        <taxon>Ascomycota</taxon>
        <taxon>Pezizomycotina</taxon>
        <taxon>Eurotiomycetes</taxon>
        <taxon>Eurotiomycetidae</taxon>
        <taxon>Eurotiales</taxon>
        <taxon>Trichocomaceae</taxon>
        <taxon>Talaromyces</taxon>
        <taxon>Talaromyces sect. Bacilispori</taxon>
    </lineage>
</organism>
<comment type="caution">
    <text evidence="8">The sequence shown here is derived from an EMBL/GenBank/DDBJ whole genome shotgun (WGS) entry which is preliminary data.</text>
</comment>
<comment type="catalytic activity">
    <reaction evidence="6">
        <text>cytidine(34) in tRNA(Ile2) + L-lysine + ATP = lysidine(34) in tRNA(Ile2) + AMP + diphosphate + H(+)</text>
        <dbReference type="Rhea" id="RHEA:43744"/>
        <dbReference type="Rhea" id="RHEA-COMP:10625"/>
        <dbReference type="Rhea" id="RHEA-COMP:10670"/>
        <dbReference type="ChEBI" id="CHEBI:15378"/>
        <dbReference type="ChEBI" id="CHEBI:30616"/>
        <dbReference type="ChEBI" id="CHEBI:32551"/>
        <dbReference type="ChEBI" id="CHEBI:33019"/>
        <dbReference type="ChEBI" id="CHEBI:82748"/>
        <dbReference type="ChEBI" id="CHEBI:83665"/>
        <dbReference type="ChEBI" id="CHEBI:456215"/>
        <dbReference type="EC" id="6.3.4.19"/>
    </reaction>
</comment>
<evidence type="ECO:0000256" key="5">
    <source>
        <dbReference type="ARBA" id="ARBA00022840"/>
    </source>
</evidence>
<keyword evidence="4" id="KW-0547">Nucleotide-binding</keyword>
<dbReference type="GO" id="GO:0005524">
    <property type="term" value="F:ATP binding"/>
    <property type="evidence" value="ECO:0007669"/>
    <property type="project" value="UniProtKB-KW"/>
</dbReference>
<keyword evidence="2" id="KW-0436">Ligase</keyword>
<dbReference type="InterPro" id="IPR014729">
    <property type="entry name" value="Rossmann-like_a/b/a_fold"/>
</dbReference>
<name>A0AAD4L060_9EURO</name>
<protein>
    <recommendedName>
        <fullName evidence="1">tRNA(Ile)-lysidine synthetase</fullName>
        <ecNumber evidence="1">6.3.4.19</ecNumber>
    </recommendedName>
</protein>
<evidence type="ECO:0000256" key="1">
    <source>
        <dbReference type="ARBA" id="ARBA00013267"/>
    </source>
</evidence>
<evidence type="ECO:0000256" key="2">
    <source>
        <dbReference type="ARBA" id="ARBA00022598"/>
    </source>
</evidence>
<dbReference type="GO" id="GO:0008033">
    <property type="term" value="P:tRNA processing"/>
    <property type="evidence" value="ECO:0007669"/>
    <property type="project" value="UniProtKB-KW"/>
</dbReference>
<dbReference type="Proteomes" id="UP001201262">
    <property type="component" value="Unassembled WGS sequence"/>
</dbReference>
<dbReference type="Gene3D" id="3.40.50.620">
    <property type="entry name" value="HUPs"/>
    <property type="match status" value="1"/>
</dbReference>
<keyword evidence="3" id="KW-0819">tRNA processing</keyword>
<gene>
    <name evidence="8" type="ORF">BGW36DRAFT_456623</name>
</gene>
<dbReference type="RefSeq" id="XP_046077728.1">
    <property type="nucleotide sequence ID" value="XM_046221934.1"/>
</dbReference>
<dbReference type="PANTHER" id="PTHR43033">
    <property type="entry name" value="TRNA(ILE)-LYSIDINE SYNTHASE-RELATED"/>
    <property type="match status" value="1"/>
</dbReference>
<dbReference type="PANTHER" id="PTHR43033:SF1">
    <property type="entry name" value="TRNA(ILE)-LYSIDINE SYNTHASE-RELATED"/>
    <property type="match status" value="1"/>
</dbReference>
<evidence type="ECO:0000259" key="7">
    <source>
        <dbReference type="Pfam" id="PF01171"/>
    </source>
</evidence>
<dbReference type="CDD" id="cd01992">
    <property type="entry name" value="TilS_N"/>
    <property type="match status" value="1"/>
</dbReference>
<proteinExistence type="inferred from homology"/>
<dbReference type="InterPro" id="IPR012795">
    <property type="entry name" value="tRNA_Ile_lys_synt_N"/>
</dbReference>
<keyword evidence="9" id="KW-1185">Reference proteome</keyword>
<dbReference type="SUPFAM" id="SSF52402">
    <property type="entry name" value="Adenine nucleotide alpha hydrolases-like"/>
    <property type="match status" value="1"/>
</dbReference>
<evidence type="ECO:0000256" key="6">
    <source>
        <dbReference type="ARBA" id="ARBA00048539"/>
    </source>
</evidence>
<dbReference type="NCBIfam" id="TIGR02432">
    <property type="entry name" value="lysidine_TilS_N"/>
    <property type="match status" value="1"/>
</dbReference>
<evidence type="ECO:0000313" key="8">
    <source>
        <dbReference type="EMBL" id="KAH8705107.1"/>
    </source>
</evidence>
<dbReference type="AlphaFoldDB" id="A0AAD4L060"/>
<dbReference type="HAMAP" id="MF_01161">
    <property type="entry name" value="tRNA_Ile_lys_synt"/>
    <property type="match status" value="1"/>
</dbReference>
<accession>A0AAD4L060</accession>